<evidence type="ECO:0000313" key="3">
    <source>
        <dbReference type="Proteomes" id="UP000237271"/>
    </source>
</evidence>
<keyword evidence="3" id="KW-1185">Reference proteome</keyword>
<gene>
    <name evidence="2" type="ORF">PHPALM_30887</name>
</gene>
<feature type="region of interest" description="Disordered" evidence="1">
    <location>
        <begin position="1"/>
        <end position="31"/>
    </location>
</feature>
<dbReference type="EMBL" id="NCKW01016903">
    <property type="protein sequence ID" value="POM60273.1"/>
    <property type="molecule type" value="Genomic_DNA"/>
</dbReference>
<sequence>MDGTASQDKNRKRQQDSSQEQDKLKRRRGPMTNLHSIWLRATDVAVNHLEAAEGAGNVLKHYRSFNRPGILNAKIERYQRLRSWIHAGRAGIH</sequence>
<name>A0A2P4X403_9STRA</name>
<reference evidence="2 3" key="1">
    <citation type="journal article" date="2017" name="Genome Biol. Evol.">
        <title>Phytophthora megakarya and P. palmivora, closely related causal agents of cacao black pod rot, underwent increases in genome sizes and gene numbers by different mechanisms.</title>
        <authorList>
            <person name="Ali S.S."/>
            <person name="Shao J."/>
            <person name="Lary D.J."/>
            <person name="Kronmiller B."/>
            <person name="Shen D."/>
            <person name="Strem M.D."/>
            <person name="Amoako-Attah I."/>
            <person name="Akrofi A.Y."/>
            <person name="Begoude B.A."/>
            <person name="Ten Hoopen G.M."/>
            <person name="Coulibaly K."/>
            <person name="Kebe B.I."/>
            <person name="Melnick R.L."/>
            <person name="Guiltinan M.J."/>
            <person name="Tyler B.M."/>
            <person name="Meinhardt L.W."/>
            <person name="Bailey B.A."/>
        </authorList>
    </citation>
    <scope>NUCLEOTIDE SEQUENCE [LARGE SCALE GENOMIC DNA]</scope>
    <source>
        <strain evidence="3">sbr112.9</strain>
    </source>
</reference>
<dbReference type="Proteomes" id="UP000237271">
    <property type="component" value="Unassembled WGS sequence"/>
</dbReference>
<dbReference type="AlphaFoldDB" id="A0A2P4X403"/>
<evidence type="ECO:0000256" key="1">
    <source>
        <dbReference type="SAM" id="MobiDB-lite"/>
    </source>
</evidence>
<accession>A0A2P4X403</accession>
<evidence type="ECO:0000313" key="2">
    <source>
        <dbReference type="EMBL" id="POM60273.1"/>
    </source>
</evidence>
<comment type="caution">
    <text evidence="2">The sequence shown here is derived from an EMBL/GenBank/DDBJ whole genome shotgun (WGS) entry which is preliminary data.</text>
</comment>
<organism evidence="2 3">
    <name type="scientific">Phytophthora palmivora</name>
    <dbReference type="NCBI Taxonomy" id="4796"/>
    <lineage>
        <taxon>Eukaryota</taxon>
        <taxon>Sar</taxon>
        <taxon>Stramenopiles</taxon>
        <taxon>Oomycota</taxon>
        <taxon>Peronosporomycetes</taxon>
        <taxon>Peronosporales</taxon>
        <taxon>Peronosporaceae</taxon>
        <taxon>Phytophthora</taxon>
    </lineage>
</organism>
<proteinExistence type="predicted"/>
<protein>
    <submittedName>
        <fullName evidence="2">Uncharacterized protein</fullName>
    </submittedName>
</protein>